<dbReference type="EMBL" id="BAAAUX010000012">
    <property type="protein sequence ID" value="GAA2789950.1"/>
    <property type="molecule type" value="Genomic_DNA"/>
</dbReference>
<protein>
    <recommendedName>
        <fullName evidence="4">Secreted protein</fullName>
    </recommendedName>
</protein>
<evidence type="ECO:0000313" key="3">
    <source>
        <dbReference type="Proteomes" id="UP001500979"/>
    </source>
</evidence>
<proteinExistence type="predicted"/>
<feature type="compositionally biased region" description="Low complexity" evidence="1">
    <location>
        <begin position="57"/>
        <end position="66"/>
    </location>
</feature>
<evidence type="ECO:0000256" key="1">
    <source>
        <dbReference type="SAM" id="MobiDB-lite"/>
    </source>
</evidence>
<keyword evidence="3" id="KW-1185">Reference proteome</keyword>
<name>A0ABN3VEW7_9PSEU</name>
<evidence type="ECO:0000313" key="2">
    <source>
        <dbReference type="EMBL" id="GAA2789950.1"/>
    </source>
</evidence>
<dbReference type="Proteomes" id="UP001500979">
    <property type="component" value="Unassembled WGS sequence"/>
</dbReference>
<sequence length="82" mass="8157">MSMVLGETFSAANCTVPLWALIWVPVVGLCCESEVGVLPLPVTRSVPPTPAAPPTSPAIRATATTPPVTPEDFAGGGGGGKG</sequence>
<accession>A0ABN3VEW7</accession>
<gene>
    <name evidence="2" type="ORF">GCM10010470_25710</name>
</gene>
<feature type="compositionally biased region" description="Pro residues" evidence="1">
    <location>
        <begin position="47"/>
        <end position="56"/>
    </location>
</feature>
<feature type="region of interest" description="Disordered" evidence="1">
    <location>
        <begin position="44"/>
        <end position="82"/>
    </location>
</feature>
<evidence type="ECO:0008006" key="4">
    <source>
        <dbReference type="Google" id="ProtNLM"/>
    </source>
</evidence>
<organism evidence="2 3">
    <name type="scientific">Saccharopolyspora taberi</name>
    <dbReference type="NCBI Taxonomy" id="60895"/>
    <lineage>
        <taxon>Bacteria</taxon>
        <taxon>Bacillati</taxon>
        <taxon>Actinomycetota</taxon>
        <taxon>Actinomycetes</taxon>
        <taxon>Pseudonocardiales</taxon>
        <taxon>Pseudonocardiaceae</taxon>
        <taxon>Saccharopolyspora</taxon>
    </lineage>
</organism>
<reference evidence="2 3" key="1">
    <citation type="journal article" date="2019" name="Int. J. Syst. Evol. Microbiol.">
        <title>The Global Catalogue of Microorganisms (GCM) 10K type strain sequencing project: providing services to taxonomists for standard genome sequencing and annotation.</title>
        <authorList>
            <consortium name="The Broad Institute Genomics Platform"/>
            <consortium name="The Broad Institute Genome Sequencing Center for Infectious Disease"/>
            <person name="Wu L."/>
            <person name="Ma J."/>
        </authorList>
    </citation>
    <scope>NUCLEOTIDE SEQUENCE [LARGE SCALE GENOMIC DNA]</scope>
    <source>
        <strain evidence="2 3">JCM 9383</strain>
    </source>
</reference>
<comment type="caution">
    <text evidence="2">The sequence shown here is derived from an EMBL/GenBank/DDBJ whole genome shotgun (WGS) entry which is preliminary data.</text>
</comment>